<keyword evidence="4" id="KW-1185">Reference proteome</keyword>
<feature type="region of interest" description="Disordered" evidence="1">
    <location>
        <begin position="232"/>
        <end position="295"/>
    </location>
</feature>
<reference evidence="3 4" key="1">
    <citation type="submission" date="2023-12" db="EMBL/GenBank/DDBJ databases">
        <title>Description of new species of Mycobacterium terrae complex isolated from sewage at the Sao Paulo Zoological Park Foundation in Brazil.</title>
        <authorList>
            <person name="Romagnoli C.L."/>
            <person name="Conceicao E.C."/>
            <person name="Machado E."/>
            <person name="Barreto L.B.P.F."/>
            <person name="Sharma A."/>
            <person name="Silva N.M."/>
            <person name="Marques L.E."/>
            <person name="Juliana M.A."/>
            <person name="Lourenco M.C.S."/>
            <person name="Digiampietri L.A."/>
            <person name="Suffys P.N."/>
            <person name="Viana-Niero C."/>
        </authorList>
    </citation>
    <scope>NUCLEOTIDE SEQUENCE [LARGE SCALE GENOMIC DNA]</scope>
    <source>
        <strain evidence="3 4">MYC098</strain>
    </source>
</reference>
<organism evidence="3 4">
    <name type="scientific">[Mycobacterium] crassicus</name>
    <dbReference type="NCBI Taxonomy" id="2872309"/>
    <lineage>
        <taxon>Bacteria</taxon>
        <taxon>Bacillati</taxon>
        <taxon>Actinomycetota</taxon>
        <taxon>Actinomycetes</taxon>
        <taxon>Mycobacteriales</taxon>
        <taxon>Mycobacteriaceae</taxon>
        <taxon>Mycolicibacter</taxon>
    </lineage>
</organism>
<feature type="compositionally biased region" description="Low complexity" evidence="1">
    <location>
        <begin position="258"/>
        <end position="286"/>
    </location>
</feature>
<protein>
    <recommendedName>
        <fullName evidence="5">DUF2993 domain-containing protein</fullName>
    </recommendedName>
</protein>
<feature type="transmembrane region" description="Helical" evidence="2">
    <location>
        <begin position="23"/>
        <end position="44"/>
    </location>
</feature>
<evidence type="ECO:0008006" key="5">
    <source>
        <dbReference type="Google" id="ProtNLM"/>
    </source>
</evidence>
<keyword evidence="2" id="KW-0812">Transmembrane</keyword>
<gene>
    <name evidence="3" type="ORF">K6T79_17980</name>
</gene>
<keyword evidence="2" id="KW-0472">Membrane</keyword>
<dbReference type="EMBL" id="JAYJJR010000013">
    <property type="protein sequence ID" value="MEB3022933.1"/>
    <property type="molecule type" value="Genomic_DNA"/>
</dbReference>
<dbReference type="Proteomes" id="UP001299596">
    <property type="component" value="Unassembled WGS sequence"/>
</dbReference>
<evidence type="ECO:0000313" key="4">
    <source>
        <dbReference type="Proteomes" id="UP001299596"/>
    </source>
</evidence>
<proteinExistence type="predicted"/>
<dbReference type="RefSeq" id="WP_329782034.1">
    <property type="nucleotide sequence ID" value="NZ_JAYJJR010000013.1"/>
</dbReference>
<keyword evidence="2" id="KW-1133">Transmembrane helix</keyword>
<evidence type="ECO:0000313" key="3">
    <source>
        <dbReference type="EMBL" id="MEB3022933.1"/>
    </source>
</evidence>
<name>A0ABU5XL82_9MYCO</name>
<sequence length="295" mass="29657">MGPRLLTEGDKWRAPRRRVGKGAVLAVLGVLFVAAVAGASWWAAVLTHPVQAPPPPVESATKPLTLLESAGILSLLDKETVGAHSMSGTVTANGRTLGIQLSYLADGSVGSGTLSAGGMRGDVLINDGVVMLRGDQPFWRALGVGGPVPPPPHWVVLPADFLGGKVFMAAPAWTSALRPTPTARLEGETYFSGRDDASAKVGEKGLLSIRVGGLSADIRPLTAAEVTGPAAQLGAEHGPGVPLGRTPAGDWTLPPVPAGEASEGPSAGASGAESSEETTAASTSAAPPAPKSPGS</sequence>
<comment type="caution">
    <text evidence="3">The sequence shown here is derived from an EMBL/GenBank/DDBJ whole genome shotgun (WGS) entry which is preliminary data.</text>
</comment>
<evidence type="ECO:0000256" key="1">
    <source>
        <dbReference type="SAM" id="MobiDB-lite"/>
    </source>
</evidence>
<evidence type="ECO:0000256" key="2">
    <source>
        <dbReference type="SAM" id="Phobius"/>
    </source>
</evidence>
<accession>A0ABU5XL82</accession>